<dbReference type="AlphaFoldDB" id="A0A9D3NDT1"/>
<dbReference type="Proteomes" id="UP000824219">
    <property type="component" value="Linkage Group LG19"/>
</dbReference>
<feature type="compositionally biased region" description="Basic and acidic residues" evidence="1">
    <location>
        <begin position="1"/>
        <end position="15"/>
    </location>
</feature>
<keyword evidence="4" id="KW-1185">Reference proteome</keyword>
<reference evidence="3 4" key="1">
    <citation type="submission" date="2021-06" db="EMBL/GenBank/DDBJ databases">
        <title>Chromosome-level genome assembly of the red-tail catfish (Hemibagrus wyckioides).</title>
        <authorList>
            <person name="Shao F."/>
        </authorList>
    </citation>
    <scope>NUCLEOTIDE SEQUENCE [LARGE SCALE GENOMIC DNA]</scope>
    <source>
        <strain evidence="3">EC202008001</strain>
        <tissue evidence="3">Blood</tissue>
    </source>
</reference>
<feature type="region of interest" description="Disordered" evidence="1">
    <location>
        <begin position="1"/>
        <end position="82"/>
    </location>
</feature>
<name>A0A9D3NDT1_9TELE</name>
<keyword evidence="2" id="KW-1133">Transmembrane helix</keyword>
<protein>
    <submittedName>
        <fullName evidence="3">Uncharacterized protein</fullName>
    </submittedName>
</protein>
<sequence>MQQKHKEKERHGEQRQKKKWHWRSSKSNPNTNQVEGVGTEKIKGRVKRKVNAEMITKRHIKRGSPLRRNGVKNPRPPFQPSGVFPPALVKKVSFWRMAAARRRTEREDAVAWPRMSASFWAALLLASLLIAYCVGD</sequence>
<proteinExistence type="predicted"/>
<evidence type="ECO:0000313" key="3">
    <source>
        <dbReference type="EMBL" id="KAG7320290.1"/>
    </source>
</evidence>
<feature type="transmembrane region" description="Helical" evidence="2">
    <location>
        <begin position="111"/>
        <end position="132"/>
    </location>
</feature>
<keyword evidence="2" id="KW-0812">Transmembrane</keyword>
<comment type="caution">
    <text evidence="3">The sequence shown here is derived from an EMBL/GenBank/DDBJ whole genome shotgun (WGS) entry which is preliminary data.</text>
</comment>
<evidence type="ECO:0000256" key="2">
    <source>
        <dbReference type="SAM" id="Phobius"/>
    </source>
</evidence>
<evidence type="ECO:0000313" key="4">
    <source>
        <dbReference type="Proteomes" id="UP000824219"/>
    </source>
</evidence>
<keyword evidence="2" id="KW-0472">Membrane</keyword>
<evidence type="ECO:0000256" key="1">
    <source>
        <dbReference type="SAM" id="MobiDB-lite"/>
    </source>
</evidence>
<feature type="compositionally biased region" description="Polar residues" evidence="1">
    <location>
        <begin position="25"/>
        <end position="34"/>
    </location>
</feature>
<gene>
    <name evidence="3" type="ORF">KOW79_016143</name>
</gene>
<organism evidence="3 4">
    <name type="scientific">Hemibagrus wyckioides</name>
    <dbReference type="NCBI Taxonomy" id="337641"/>
    <lineage>
        <taxon>Eukaryota</taxon>
        <taxon>Metazoa</taxon>
        <taxon>Chordata</taxon>
        <taxon>Craniata</taxon>
        <taxon>Vertebrata</taxon>
        <taxon>Euteleostomi</taxon>
        <taxon>Actinopterygii</taxon>
        <taxon>Neopterygii</taxon>
        <taxon>Teleostei</taxon>
        <taxon>Ostariophysi</taxon>
        <taxon>Siluriformes</taxon>
        <taxon>Bagridae</taxon>
        <taxon>Hemibagrus</taxon>
    </lineage>
</organism>
<accession>A0A9D3NDT1</accession>
<dbReference type="EMBL" id="JAHKSW010000019">
    <property type="protein sequence ID" value="KAG7320290.1"/>
    <property type="molecule type" value="Genomic_DNA"/>
</dbReference>